<dbReference type="Pfam" id="PF03211">
    <property type="entry name" value="Pectate_lyase"/>
    <property type="match status" value="1"/>
</dbReference>
<dbReference type="EMBL" id="BAABHK010000017">
    <property type="protein sequence ID" value="GAA4636290.1"/>
    <property type="molecule type" value="Genomic_DNA"/>
</dbReference>
<keyword evidence="12" id="KW-1185">Reference proteome</keyword>
<evidence type="ECO:0000256" key="8">
    <source>
        <dbReference type="ARBA" id="ARBA00022837"/>
    </source>
</evidence>
<evidence type="ECO:0000256" key="7">
    <source>
        <dbReference type="ARBA" id="ARBA00022729"/>
    </source>
</evidence>
<keyword evidence="6 10" id="KW-0964">Secreted</keyword>
<dbReference type="InterPro" id="IPR011050">
    <property type="entry name" value="Pectin_lyase_fold/virulence"/>
</dbReference>
<evidence type="ECO:0000256" key="5">
    <source>
        <dbReference type="ARBA" id="ARBA00012272"/>
    </source>
</evidence>
<comment type="caution">
    <text evidence="11">The sequence shown here is derived from an EMBL/GenBank/DDBJ whole genome shotgun (WGS) entry which is preliminary data.</text>
</comment>
<feature type="signal peptide" evidence="10">
    <location>
        <begin position="1"/>
        <end position="20"/>
    </location>
</feature>
<accession>A0ABP8UNM9</accession>
<feature type="chain" id="PRO_5044994955" description="Pectate lyase" evidence="10">
    <location>
        <begin position="21"/>
        <end position="274"/>
    </location>
</feature>
<dbReference type="PANTHER" id="PTHR33407:SF9">
    <property type="entry name" value="PECTATE LYASE F-RELATED"/>
    <property type="match status" value="1"/>
</dbReference>
<evidence type="ECO:0000256" key="3">
    <source>
        <dbReference type="ARBA" id="ARBA00004613"/>
    </source>
</evidence>
<gene>
    <name evidence="11" type="ORF">GCM10023196_085460</name>
</gene>
<proteinExistence type="inferred from homology"/>
<dbReference type="RefSeq" id="WP_345439275.1">
    <property type="nucleotide sequence ID" value="NZ_BAABHK010000017.1"/>
</dbReference>
<name>A0ABP8UNM9_9ACTN</name>
<dbReference type="Proteomes" id="UP001501442">
    <property type="component" value="Unassembled WGS sequence"/>
</dbReference>
<dbReference type="SUPFAM" id="SSF51126">
    <property type="entry name" value="Pectin lyase-like"/>
    <property type="match status" value="1"/>
</dbReference>
<evidence type="ECO:0000256" key="4">
    <source>
        <dbReference type="ARBA" id="ARBA00006463"/>
    </source>
</evidence>
<dbReference type="InterPro" id="IPR004898">
    <property type="entry name" value="Pectate_lyase_PlyH/PlyE-like"/>
</dbReference>
<keyword evidence="8 10" id="KW-0106">Calcium</keyword>
<evidence type="ECO:0000313" key="12">
    <source>
        <dbReference type="Proteomes" id="UP001501442"/>
    </source>
</evidence>
<protein>
    <recommendedName>
        <fullName evidence="5 10">Pectate lyase</fullName>
        <ecNumber evidence="5 10">4.2.2.2</ecNumber>
    </recommendedName>
</protein>
<evidence type="ECO:0000256" key="2">
    <source>
        <dbReference type="ARBA" id="ARBA00001913"/>
    </source>
</evidence>
<sequence>MRKALLVAGLAALSAGTTFAVTQTGGGRISTVSSGSTASKAPTVTVAAWPKPTTTKKLTATRKVTTSYDGRLTRFVAGGNLGNGGQGESQKAMFELADGAVLKNVVIGAPAADGVHCKGTCTLQNVWWEDVGEDAATFKGTKAGQTMTIDGGGARKASDKVFQHNGPGTMVIKNFQVEDFGKLYRSCGNCSRQYARHVIFQNITVTAPGKAIAGINPNYGDTARFSRITVRGDAKKKITVCARYQGVTHGEPKKTGSGPDGRYCLYKPSDVTYR</sequence>
<keyword evidence="9 10" id="KW-0456">Lyase</keyword>
<dbReference type="InterPro" id="IPR012334">
    <property type="entry name" value="Pectin_lyas_fold"/>
</dbReference>
<dbReference type="EC" id="4.2.2.2" evidence="5 10"/>
<dbReference type="PANTHER" id="PTHR33407">
    <property type="entry name" value="PECTATE LYASE F-RELATED"/>
    <property type="match status" value="1"/>
</dbReference>
<evidence type="ECO:0000313" key="11">
    <source>
        <dbReference type="EMBL" id="GAA4636290.1"/>
    </source>
</evidence>
<organism evidence="11 12">
    <name type="scientific">Actinoallomurus vinaceus</name>
    <dbReference type="NCBI Taxonomy" id="1080074"/>
    <lineage>
        <taxon>Bacteria</taxon>
        <taxon>Bacillati</taxon>
        <taxon>Actinomycetota</taxon>
        <taxon>Actinomycetes</taxon>
        <taxon>Streptosporangiales</taxon>
        <taxon>Thermomonosporaceae</taxon>
        <taxon>Actinoallomurus</taxon>
    </lineage>
</organism>
<evidence type="ECO:0000256" key="10">
    <source>
        <dbReference type="RuleBase" id="RU367009"/>
    </source>
</evidence>
<dbReference type="GO" id="GO:0016829">
    <property type="term" value="F:lyase activity"/>
    <property type="evidence" value="ECO:0007669"/>
    <property type="project" value="UniProtKB-KW"/>
</dbReference>
<reference evidence="12" key="1">
    <citation type="journal article" date="2019" name="Int. J. Syst. Evol. Microbiol.">
        <title>The Global Catalogue of Microorganisms (GCM) 10K type strain sequencing project: providing services to taxonomists for standard genome sequencing and annotation.</title>
        <authorList>
            <consortium name="The Broad Institute Genomics Platform"/>
            <consortium name="The Broad Institute Genome Sequencing Center for Infectious Disease"/>
            <person name="Wu L."/>
            <person name="Ma J."/>
        </authorList>
    </citation>
    <scope>NUCLEOTIDE SEQUENCE [LARGE SCALE GENOMIC DNA]</scope>
    <source>
        <strain evidence="12">JCM 17939</strain>
    </source>
</reference>
<keyword evidence="7 10" id="KW-0732">Signal</keyword>
<comment type="similarity">
    <text evidence="4 10">Belongs to the polysaccharide lyase 3 family.</text>
</comment>
<comment type="function">
    <text evidence="10">Catalyzes the depolymerization of both polygalacturonate and pectins of methyl esterification degree from 22 to 89%, with an endo mode of action. In contrast to the majority of pectate lyases, displays high activity on highly methylated pectins.</text>
</comment>
<comment type="catalytic activity">
    <reaction evidence="1 10">
        <text>Eliminative cleavage of (1-&gt;4)-alpha-D-galacturonan to give oligosaccharides with 4-deoxy-alpha-D-galact-4-enuronosyl groups at their non-reducing ends.</text>
        <dbReference type="EC" id="4.2.2.2"/>
    </reaction>
</comment>
<comment type="subcellular location">
    <subcellularLocation>
        <location evidence="3 10">Secreted</location>
    </subcellularLocation>
</comment>
<evidence type="ECO:0000256" key="9">
    <source>
        <dbReference type="ARBA" id="ARBA00023239"/>
    </source>
</evidence>
<comment type="cofactor">
    <cofactor evidence="2 10">
        <name>Ca(2+)</name>
        <dbReference type="ChEBI" id="CHEBI:29108"/>
    </cofactor>
</comment>
<dbReference type="Gene3D" id="2.160.20.10">
    <property type="entry name" value="Single-stranded right-handed beta-helix, Pectin lyase-like"/>
    <property type="match status" value="1"/>
</dbReference>
<evidence type="ECO:0000256" key="6">
    <source>
        <dbReference type="ARBA" id="ARBA00022525"/>
    </source>
</evidence>
<evidence type="ECO:0000256" key="1">
    <source>
        <dbReference type="ARBA" id="ARBA00000695"/>
    </source>
</evidence>